<evidence type="ECO:0000256" key="6">
    <source>
        <dbReference type="ARBA" id="ARBA00022723"/>
    </source>
</evidence>
<keyword evidence="9 12" id="KW-0057">Aromatic amino acid biosynthesis</keyword>
<dbReference type="HOGENOM" id="CLU_034315_2_1_6"/>
<dbReference type="OrthoDB" id="9806430at2"/>
<comment type="catalytic activity">
    <reaction evidence="10 12">
        <text>N-(5-phospho-beta-D-ribosyl)anthranilate + diphosphate = 5-phospho-alpha-D-ribose 1-diphosphate + anthranilate</text>
        <dbReference type="Rhea" id="RHEA:11768"/>
        <dbReference type="ChEBI" id="CHEBI:16567"/>
        <dbReference type="ChEBI" id="CHEBI:18277"/>
        <dbReference type="ChEBI" id="CHEBI:33019"/>
        <dbReference type="ChEBI" id="CHEBI:58017"/>
        <dbReference type="EC" id="2.4.2.18"/>
    </reaction>
</comment>
<feature type="binding site" evidence="12">
    <location>
        <position position="81"/>
    </location>
    <ligand>
        <name>5-phospho-alpha-D-ribose 1-diphosphate</name>
        <dbReference type="ChEBI" id="CHEBI:58017"/>
    </ligand>
</feature>
<evidence type="ECO:0000256" key="1">
    <source>
        <dbReference type="ARBA" id="ARBA00004907"/>
    </source>
</evidence>
<evidence type="ECO:0000256" key="9">
    <source>
        <dbReference type="ARBA" id="ARBA00023141"/>
    </source>
</evidence>
<proteinExistence type="inferred from homology"/>
<dbReference type="Gene3D" id="3.40.1030.10">
    <property type="entry name" value="Nucleoside phosphorylase/phosphoribosyltransferase catalytic domain"/>
    <property type="match status" value="1"/>
</dbReference>
<dbReference type="GO" id="GO:0000287">
    <property type="term" value="F:magnesium ion binding"/>
    <property type="evidence" value="ECO:0007669"/>
    <property type="project" value="UniProtKB-UniRule"/>
</dbReference>
<evidence type="ECO:0000256" key="11">
    <source>
        <dbReference type="ARBA" id="ARBA00061188"/>
    </source>
</evidence>
<comment type="subunit">
    <text evidence="2 12">Homodimer.</text>
</comment>
<sequence length="342" mass="36017">MDMKEALNRIASNLDLSRDEMKQVMRIVMKGEATDSQIGAFLMGLRLKSETIDEITGATEVMRELATGVTVKAEPLVDIVGTGGDGANLFNVSSAAAFVVAAAGGFVAKHGNRGVSSKSGSADLIEKAGINLNMSPEQVARCIEQIGVGFMFAPAHHGAMKHAIGPRKELGCRTIFNILGPMTNPAGVKRQLLGVFTKDLCRPMAEVLQRLGSEHIMVVCSKDGLDEISLASPTHVAELKNGEITEYDITPEDLGIKSESLVGLTVDSSEDSLKLIRAAFGRGHDEMAEKARDMIALNAGAAIYVAGLAATPKDGVELALDAIGSGLAAGKMSELADFSQCF</sequence>
<dbReference type="AlphaFoldDB" id="W5YQ67"/>
<feature type="binding site" evidence="12">
    <location>
        <begin position="84"/>
        <end position="85"/>
    </location>
    <ligand>
        <name>5-phospho-alpha-D-ribose 1-diphosphate</name>
        <dbReference type="ChEBI" id="CHEBI:58017"/>
    </ligand>
</feature>
<dbReference type="FunFam" id="1.20.970.10:FF:000006">
    <property type="entry name" value="Anthranilate phosphoribosyltransferase"/>
    <property type="match status" value="1"/>
</dbReference>
<feature type="binding site" evidence="12">
    <location>
        <position position="167"/>
    </location>
    <ligand>
        <name>anthranilate</name>
        <dbReference type="ChEBI" id="CHEBI:16567"/>
        <label>2</label>
    </ligand>
</feature>
<evidence type="ECO:0000313" key="16">
    <source>
        <dbReference type="Proteomes" id="UP000061489"/>
    </source>
</evidence>
<keyword evidence="6 12" id="KW-0479">Metal-binding</keyword>
<dbReference type="RefSeq" id="WP_041340172.1">
    <property type="nucleotide sequence ID" value="NZ_CP007151.1"/>
</dbReference>
<comment type="cofactor">
    <cofactor evidence="12">
        <name>Mg(2+)</name>
        <dbReference type="ChEBI" id="CHEBI:18420"/>
    </cofactor>
    <text evidence="12">Binds 2 magnesium ions per monomer.</text>
</comment>
<dbReference type="GO" id="GO:0005829">
    <property type="term" value="C:cytosol"/>
    <property type="evidence" value="ECO:0007669"/>
    <property type="project" value="TreeGrafter"/>
</dbReference>
<feature type="binding site" evidence="12">
    <location>
        <begin position="91"/>
        <end position="94"/>
    </location>
    <ligand>
        <name>5-phospho-alpha-D-ribose 1-diphosphate</name>
        <dbReference type="ChEBI" id="CHEBI:58017"/>
    </ligand>
</feature>
<dbReference type="GO" id="GO:0000162">
    <property type="term" value="P:L-tryptophan biosynthetic process"/>
    <property type="evidence" value="ECO:0007669"/>
    <property type="project" value="UniProtKB-UniRule"/>
</dbReference>
<evidence type="ECO:0000256" key="7">
    <source>
        <dbReference type="ARBA" id="ARBA00022822"/>
    </source>
</evidence>
<reference evidence="15 16" key="1">
    <citation type="journal article" date="2014" name="Genome Announc.">
        <title>Draft Genome Sequences of Marinobacter similis A3d10T and Marinobacter salarius R9SW1T.</title>
        <authorList>
            <person name="Ivanova E.P."/>
            <person name="Ng H.J."/>
            <person name="Webb H.K."/>
            <person name="Feng G."/>
            <person name="Oshima K."/>
            <person name="Hattori M."/>
            <person name="Ohkuma M."/>
            <person name="Sergeev A.F."/>
            <person name="Mikhailov V.V."/>
            <person name="Crawford R.J."/>
            <person name="Sawabe T."/>
        </authorList>
    </citation>
    <scope>NUCLEOTIDE SEQUENCE [LARGE SCALE GENOMIC DNA]</scope>
    <source>
        <strain evidence="15 16">A3d10</strain>
    </source>
</reference>
<evidence type="ECO:0000256" key="5">
    <source>
        <dbReference type="ARBA" id="ARBA00022679"/>
    </source>
</evidence>
<dbReference type="InterPro" id="IPR005940">
    <property type="entry name" value="Anthranilate_Pribosyl_Tfrase"/>
</dbReference>
<evidence type="ECO:0000259" key="14">
    <source>
        <dbReference type="Pfam" id="PF02885"/>
    </source>
</evidence>
<feature type="binding site" evidence="12">
    <location>
        <position position="226"/>
    </location>
    <ligand>
        <name>Mg(2+)</name>
        <dbReference type="ChEBI" id="CHEBI:18420"/>
        <label>2</label>
    </ligand>
</feature>
<evidence type="ECO:0000313" key="15">
    <source>
        <dbReference type="EMBL" id="AHI28623.1"/>
    </source>
</evidence>
<dbReference type="SUPFAM" id="SSF47648">
    <property type="entry name" value="Nucleoside phosphorylase/phosphoribosyltransferase N-terminal domain"/>
    <property type="match status" value="1"/>
</dbReference>
<comment type="function">
    <text evidence="12">Catalyzes the transfer of the phosphoribosyl group of 5-phosphorylribose-1-pyrophosphate (PRPP) to anthranilate to yield N-(5'-phosphoribosyl)-anthranilate (PRA).</text>
</comment>
<name>W5YQ67_9GAMM</name>
<feature type="domain" description="Glycosyl transferase family 3 N-terminal" evidence="14">
    <location>
        <begin position="4"/>
        <end position="66"/>
    </location>
</feature>
<feature type="binding site" evidence="12">
    <location>
        <position position="227"/>
    </location>
    <ligand>
        <name>Mg(2+)</name>
        <dbReference type="ChEBI" id="CHEBI:18420"/>
        <label>2</label>
    </ligand>
</feature>
<keyword evidence="5 12" id="KW-0808">Transferase</keyword>
<comment type="caution">
    <text evidence="12">Lacks conserved residue(s) required for the propagation of feature annotation.</text>
</comment>
<evidence type="ECO:0000256" key="10">
    <source>
        <dbReference type="ARBA" id="ARBA00052328"/>
    </source>
</evidence>
<dbReference type="InterPro" id="IPR035902">
    <property type="entry name" value="Nuc_phospho_transferase"/>
</dbReference>
<comment type="similarity">
    <text evidence="12">Belongs to the anthranilate phosphoribosyltransferase family.</text>
</comment>
<dbReference type="InterPro" id="IPR036320">
    <property type="entry name" value="Glycosyl_Trfase_fam3_N_dom_sf"/>
</dbReference>
<dbReference type="Pfam" id="PF00591">
    <property type="entry name" value="Glycos_transf_3"/>
    <property type="match status" value="1"/>
</dbReference>
<dbReference type="SUPFAM" id="SSF52418">
    <property type="entry name" value="Nucleoside phosphorylase/phosphoribosyltransferase catalytic domain"/>
    <property type="match status" value="1"/>
</dbReference>
<gene>
    <name evidence="12 15" type="primary">trpD</name>
    <name evidence="15" type="ORF">AU14_08420</name>
</gene>
<dbReference type="Gene3D" id="1.20.970.10">
    <property type="entry name" value="Transferase, Pyrimidine Nucleoside Phosphorylase, Chain C"/>
    <property type="match status" value="1"/>
</dbReference>
<feature type="domain" description="Glycosyl transferase family 3" evidence="13">
    <location>
        <begin position="75"/>
        <end position="328"/>
    </location>
</feature>
<evidence type="ECO:0000256" key="3">
    <source>
        <dbReference type="ARBA" id="ARBA00022605"/>
    </source>
</evidence>
<comment type="pathway">
    <text evidence="1 12">Amino-acid biosynthesis; L-tryptophan biosynthesis; L-tryptophan from chorismate: step 2/5.</text>
</comment>
<feature type="binding site" evidence="12">
    <location>
        <begin position="109"/>
        <end position="117"/>
    </location>
    <ligand>
        <name>5-phospho-alpha-D-ribose 1-diphosphate</name>
        <dbReference type="ChEBI" id="CHEBI:58017"/>
    </ligand>
</feature>
<evidence type="ECO:0000256" key="2">
    <source>
        <dbReference type="ARBA" id="ARBA00011738"/>
    </source>
</evidence>
<keyword evidence="3 12" id="KW-0028">Amino-acid biosynthesis</keyword>
<dbReference type="KEGG" id="msx:AU14_08420"/>
<feature type="binding site" evidence="12">
    <location>
        <position position="227"/>
    </location>
    <ligand>
        <name>Mg(2+)</name>
        <dbReference type="ChEBI" id="CHEBI:18420"/>
        <label>1</label>
    </ligand>
</feature>
<dbReference type="EMBL" id="CP007151">
    <property type="protein sequence ID" value="AHI28623.1"/>
    <property type="molecule type" value="Genomic_DNA"/>
</dbReference>
<evidence type="ECO:0000256" key="4">
    <source>
        <dbReference type="ARBA" id="ARBA00022676"/>
    </source>
</evidence>
<dbReference type="HAMAP" id="MF_00211">
    <property type="entry name" value="TrpD"/>
    <property type="match status" value="1"/>
</dbReference>
<dbReference type="FunFam" id="3.40.1030.10:FF:000002">
    <property type="entry name" value="Anthranilate phosphoribosyltransferase"/>
    <property type="match status" value="1"/>
</dbReference>
<keyword evidence="4 12" id="KW-0328">Glycosyltransferase</keyword>
<organism evidence="15 16">
    <name type="scientific">Marinobacter similis</name>
    <dbReference type="NCBI Taxonomy" id="1420916"/>
    <lineage>
        <taxon>Bacteria</taxon>
        <taxon>Pseudomonadati</taxon>
        <taxon>Pseudomonadota</taxon>
        <taxon>Gammaproteobacteria</taxon>
        <taxon>Pseudomonadales</taxon>
        <taxon>Marinobacteraceae</taxon>
        <taxon>Marinobacter</taxon>
    </lineage>
</organism>
<keyword evidence="8 12" id="KW-0460">Magnesium</keyword>
<dbReference type="PANTHER" id="PTHR43285:SF2">
    <property type="entry name" value="ANTHRANILATE PHOSPHORIBOSYLTRANSFERASE"/>
    <property type="match status" value="1"/>
</dbReference>
<keyword evidence="16" id="KW-1185">Reference proteome</keyword>
<dbReference type="UniPathway" id="UPA00035">
    <property type="reaction ID" value="UER00041"/>
</dbReference>
<protein>
    <recommendedName>
        <fullName evidence="12">Anthranilate phosphoribosyltransferase</fullName>
        <ecNumber evidence="12">2.4.2.18</ecNumber>
    </recommendedName>
</protein>
<evidence type="ECO:0000256" key="12">
    <source>
        <dbReference type="HAMAP-Rule" id="MF_00211"/>
    </source>
</evidence>
<dbReference type="Proteomes" id="UP000061489">
    <property type="component" value="Chromosome"/>
</dbReference>
<dbReference type="InterPro" id="IPR000312">
    <property type="entry name" value="Glycosyl_Trfase_fam3"/>
</dbReference>
<feature type="binding site" evidence="12">
    <location>
        <position position="121"/>
    </location>
    <ligand>
        <name>5-phospho-alpha-D-ribose 1-diphosphate</name>
        <dbReference type="ChEBI" id="CHEBI:58017"/>
    </ligand>
</feature>
<dbReference type="NCBIfam" id="TIGR01245">
    <property type="entry name" value="trpD"/>
    <property type="match status" value="1"/>
</dbReference>
<comment type="similarity">
    <text evidence="11">In the C-terminal section; belongs to the anthranilate phosphoribosyltransferase family.</text>
</comment>
<evidence type="ECO:0000259" key="13">
    <source>
        <dbReference type="Pfam" id="PF00591"/>
    </source>
</evidence>
<dbReference type="GO" id="GO:0004048">
    <property type="term" value="F:anthranilate phosphoribosyltransferase activity"/>
    <property type="evidence" value="ECO:0007669"/>
    <property type="project" value="UniProtKB-UniRule"/>
</dbReference>
<feature type="binding site" evidence="12">
    <location>
        <position position="81"/>
    </location>
    <ligand>
        <name>anthranilate</name>
        <dbReference type="ChEBI" id="CHEBI:16567"/>
        <label>1</label>
    </ligand>
</feature>
<accession>W5YQ67</accession>
<dbReference type="PANTHER" id="PTHR43285">
    <property type="entry name" value="ANTHRANILATE PHOSPHORIBOSYLTRANSFERASE"/>
    <property type="match status" value="1"/>
</dbReference>
<dbReference type="InterPro" id="IPR017459">
    <property type="entry name" value="Glycosyl_Trfase_fam3_N_dom"/>
</dbReference>
<dbReference type="STRING" id="1420916.AU14_08420"/>
<feature type="binding site" evidence="12">
    <location>
        <position position="93"/>
    </location>
    <ligand>
        <name>Mg(2+)</name>
        <dbReference type="ChEBI" id="CHEBI:18420"/>
        <label>1</label>
    </ligand>
</feature>
<keyword evidence="7 12" id="KW-0822">Tryptophan biosynthesis</keyword>
<dbReference type="Pfam" id="PF02885">
    <property type="entry name" value="Glycos_trans_3N"/>
    <property type="match status" value="1"/>
</dbReference>
<dbReference type="EC" id="2.4.2.18" evidence="12"/>
<evidence type="ECO:0000256" key="8">
    <source>
        <dbReference type="ARBA" id="ARBA00022842"/>
    </source>
</evidence>
<feature type="binding site" evidence="12">
    <location>
        <position position="112"/>
    </location>
    <ligand>
        <name>anthranilate</name>
        <dbReference type="ChEBI" id="CHEBI:16567"/>
        <label>1</label>
    </ligand>
</feature>